<evidence type="ECO:0000256" key="5">
    <source>
        <dbReference type="SAM" id="Phobius"/>
    </source>
</evidence>
<comment type="pathway">
    <text evidence="1">Phospholipid metabolism; CDP-diacylglycerol biosynthesis; CDP-diacylglycerol from sn-glycerol 3-phosphate: step 2/3.</text>
</comment>
<dbReference type="EMBL" id="JAIPUX010000439">
    <property type="protein sequence ID" value="KAH0630343.1"/>
    <property type="molecule type" value="Genomic_DNA"/>
</dbReference>
<accession>A0ABQ7TL15</accession>
<name>A0ABQ7TL15_PHRPL</name>
<evidence type="ECO:0000256" key="2">
    <source>
        <dbReference type="ARBA" id="ARBA00013211"/>
    </source>
</evidence>
<evidence type="ECO:0000256" key="4">
    <source>
        <dbReference type="ARBA" id="ARBA00023315"/>
    </source>
</evidence>
<feature type="domain" description="Phospholipid/glycerol acyltransferase" evidence="6">
    <location>
        <begin position="1"/>
        <end position="101"/>
    </location>
</feature>
<evidence type="ECO:0000256" key="3">
    <source>
        <dbReference type="ARBA" id="ARBA00022679"/>
    </source>
</evidence>
<dbReference type="PANTHER" id="PTHR10434:SF65">
    <property type="entry name" value="1-ACYL-SN-GLYCEROL-3-PHOSPHATE ACYLTRANSFERASE ALPHA"/>
    <property type="match status" value="1"/>
</dbReference>
<dbReference type="SUPFAM" id="SSF69593">
    <property type="entry name" value="Glycerol-3-phosphate (1)-acyltransferase"/>
    <property type="match status" value="1"/>
</dbReference>
<organism evidence="7 8">
    <name type="scientific">Phrynosoma platyrhinos</name>
    <name type="common">Desert horned lizard</name>
    <dbReference type="NCBI Taxonomy" id="52577"/>
    <lineage>
        <taxon>Eukaryota</taxon>
        <taxon>Metazoa</taxon>
        <taxon>Chordata</taxon>
        <taxon>Craniata</taxon>
        <taxon>Vertebrata</taxon>
        <taxon>Euteleostomi</taxon>
        <taxon>Lepidosauria</taxon>
        <taxon>Squamata</taxon>
        <taxon>Bifurcata</taxon>
        <taxon>Unidentata</taxon>
        <taxon>Episquamata</taxon>
        <taxon>Toxicofera</taxon>
        <taxon>Iguania</taxon>
        <taxon>Phrynosomatidae</taxon>
        <taxon>Phrynosomatinae</taxon>
        <taxon>Phrynosoma</taxon>
    </lineage>
</organism>
<proteinExistence type="predicted"/>
<dbReference type="Proteomes" id="UP000826234">
    <property type="component" value="Unassembled WGS sequence"/>
</dbReference>
<evidence type="ECO:0000259" key="6">
    <source>
        <dbReference type="SMART" id="SM00563"/>
    </source>
</evidence>
<dbReference type="Pfam" id="PF01553">
    <property type="entry name" value="Acyltransferase"/>
    <property type="match status" value="1"/>
</dbReference>
<keyword evidence="4" id="KW-0012">Acyltransferase</keyword>
<dbReference type="EC" id="2.3.1.51" evidence="2"/>
<keyword evidence="3" id="KW-0808">Transferase</keyword>
<keyword evidence="5" id="KW-0472">Membrane</keyword>
<evidence type="ECO:0000256" key="1">
    <source>
        <dbReference type="ARBA" id="ARBA00004728"/>
    </source>
</evidence>
<protein>
    <recommendedName>
        <fullName evidence="2">1-acylglycerol-3-phosphate O-acyltransferase</fullName>
        <ecNumber evidence="2">2.3.1.51</ecNumber>
    </recommendedName>
</protein>
<gene>
    <name evidence="7" type="ORF">JD844_013284</name>
</gene>
<evidence type="ECO:0000313" key="8">
    <source>
        <dbReference type="Proteomes" id="UP000826234"/>
    </source>
</evidence>
<keyword evidence="5" id="KW-1133">Transmembrane helix</keyword>
<dbReference type="SMART" id="SM00563">
    <property type="entry name" value="PlsC"/>
    <property type="match status" value="1"/>
</dbReference>
<comment type="caution">
    <text evidence="7">The sequence shown here is derived from an EMBL/GenBank/DDBJ whole genome shotgun (WGS) entry which is preliminary data.</text>
</comment>
<evidence type="ECO:0000313" key="7">
    <source>
        <dbReference type="EMBL" id="KAH0630343.1"/>
    </source>
</evidence>
<dbReference type="InterPro" id="IPR002123">
    <property type="entry name" value="Plipid/glycerol_acylTrfase"/>
</dbReference>
<dbReference type="CDD" id="cd07989">
    <property type="entry name" value="LPLAT_AGPAT-like"/>
    <property type="match status" value="1"/>
</dbReference>
<sequence>MSQFLPPRCVAIAKKELRFIGLLGLAFWLCGYFFIDREQKSQAINTMLHIQKTMVTKKFRIFIFPEGTRNHNTSMLPFKHGAFHLAVQAQVPVVPVVISSYRHFFNKMERKFTEGECTIQILPKVETQGLKTDSVPELTKAVRDTMLKVFNQIS</sequence>
<reference evidence="7 8" key="1">
    <citation type="journal article" date="2022" name="Gigascience">
        <title>A chromosome-level genome assembly and annotation of the desert horned lizard, Phrynosoma platyrhinos, provides insight into chromosomal rearrangements among reptiles.</title>
        <authorList>
            <person name="Koochekian N."/>
            <person name="Ascanio A."/>
            <person name="Farleigh K."/>
            <person name="Card D.C."/>
            <person name="Schield D.R."/>
            <person name="Castoe T.A."/>
            <person name="Jezkova T."/>
        </authorList>
    </citation>
    <scope>NUCLEOTIDE SEQUENCE [LARGE SCALE GENOMIC DNA]</scope>
    <source>
        <strain evidence="7">NK-2021</strain>
    </source>
</reference>
<feature type="transmembrane region" description="Helical" evidence="5">
    <location>
        <begin position="17"/>
        <end position="35"/>
    </location>
</feature>
<dbReference type="PANTHER" id="PTHR10434">
    <property type="entry name" value="1-ACYL-SN-GLYCEROL-3-PHOSPHATE ACYLTRANSFERASE"/>
    <property type="match status" value="1"/>
</dbReference>
<keyword evidence="8" id="KW-1185">Reference proteome</keyword>
<keyword evidence="5" id="KW-0812">Transmembrane</keyword>